<name>A0A142I727_DIALO</name>
<accession>A0A142I727</accession>
<protein>
    <submittedName>
        <fullName evidence="1">DUF3328 protein</fullName>
    </submittedName>
</protein>
<gene>
    <name evidence="1" type="primary">PhomYa</name>
</gene>
<reference evidence="1" key="1">
    <citation type="submission" date="2016-01" db="EMBL/GenBank/DDBJ databases">
        <title>Biosynthetic investigation of phomopsins reveals a widespread pathway for ribosomal natural products in Ascomycetes.</title>
        <authorList>
            <person name="Zhang Q."/>
            <person name="Ding W."/>
            <person name="Liu W.-Q."/>
            <person name="Jia Y."/>
            <person name="van der Donk W.A."/>
        </authorList>
    </citation>
    <scope>NUCLEOTIDE SEQUENCE</scope>
    <source>
        <strain evidence="1">ATCC 26115</strain>
    </source>
</reference>
<dbReference type="AlphaFoldDB" id="A0A142I727"/>
<organism evidence="1">
    <name type="scientific">Diaporthe leptostromiformis</name>
    <name type="common">Lupinosis disease fungus</name>
    <name type="synonym">Phomopsis leptostromiformis</name>
    <dbReference type="NCBI Taxonomy" id="291059"/>
    <lineage>
        <taxon>Eukaryota</taxon>
        <taxon>Fungi</taxon>
        <taxon>Dikarya</taxon>
        <taxon>Ascomycota</taxon>
        <taxon>Pezizomycotina</taxon>
        <taxon>Sordariomycetes</taxon>
        <taxon>Sordariomycetidae</taxon>
        <taxon>Diaporthales</taxon>
        <taxon>Diaporthaceae</taxon>
        <taxon>Diaporthe</taxon>
    </lineage>
</organism>
<dbReference type="EMBL" id="KU645831">
    <property type="protein sequence ID" value="AMR44279.1"/>
    <property type="molecule type" value="Genomic_DNA"/>
</dbReference>
<proteinExistence type="predicted"/>
<sequence>MAKALRPSPLSINIEDLIMDALPLGRYLRTTIGHELCVLGPEAGSTGFINSIAASTDTAVERQLLEQTQHIGDSAWRMVADSNETKKRESFVNTAIFTTQHPCHLPTWVAVCSIKLVSPDQ</sequence>
<evidence type="ECO:0000313" key="1">
    <source>
        <dbReference type="EMBL" id="AMR44279.1"/>
    </source>
</evidence>